<name>A0A0E0DP75_9ORYZ</name>
<proteinExistence type="predicted"/>
<reference evidence="1" key="2">
    <citation type="submission" date="2018-05" db="EMBL/GenBank/DDBJ databases">
        <title>OmerRS3 (Oryza meridionalis Reference Sequence Version 3).</title>
        <authorList>
            <person name="Zhang J."/>
            <person name="Kudrna D."/>
            <person name="Lee S."/>
            <person name="Talag J."/>
            <person name="Welchert J."/>
            <person name="Wing R.A."/>
        </authorList>
    </citation>
    <scope>NUCLEOTIDE SEQUENCE [LARGE SCALE GENOMIC DNA]</scope>
    <source>
        <strain evidence="1">cv. OR44</strain>
    </source>
</reference>
<dbReference type="HOGENOM" id="CLU_1565350_0_0_1"/>
<dbReference type="AlphaFoldDB" id="A0A0E0DP75"/>
<dbReference type="Proteomes" id="UP000008021">
    <property type="component" value="Chromosome 5"/>
</dbReference>
<keyword evidence="2" id="KW-1185">Reference proteome</keyword>
<evidence type="ECO:0000313" key="2">
    <source>
        <dbReference type="Proteomes" id="UP000008021"/>
    </source>
</evidence>
<sequence>MANTPIGSNNTGLNMIAREMGNRVPVASYSGRPYHLPAEHDPRGLSLGHTSPQVRLLAAYQPPGCGSPWAELGAHSPPGAMLRYQPNPQSHTLSSICPLLVPSTPASPCAGDAPSAPLDLSLLRAGRRVPPLNYQVGRIGPPRSSASFPGGGDFSRLLSLLMLELASRVHP</sequence>
<dbReference type="EnsemblPlants" id="OMERI05G08500.2">
    <property type="protein sequence ID" value="OMERI05G08500.2"/>
    <property type="gene ID" value="OMERI05G08500"/>
</dbReference>
<dbReference type="Gramene" id="OMERI05G08500.2">
    <property type="protein sequence ID" value="OMERI05G08500.2"/>
    <property type="gene ID" value="OMERI05G08500"/>
</dbReference>
<reference evidence="1" key="1">
    <citation type="submission" date="2015-04" db="UniProtKB">
        <authorList>
            <consortium name="EnsemblPlants"/>
        </authorList>
    </citation>
    <scope>IDENTIFICATION</scope>
</reference>
<accession>A0A0E0DP75</accession>
<organism evidence="1">
    <name type="scientific">Oryza meridionalis</name>
    <dbReference type="NCBI Taxonomy" id="40149"/>
    <lineage>
        <taxon>Eukaryota</taxon>
        <taxon>Viridiplantae</taxon>
        <taxon>Streptophyta</taxon>
        <taxon>Embryophyta</taxon>
        <taxon>Tracheophyta</taxon>
        <taxon>Spermatophyta</taxon>
        <taxon>Magnoliopsida</taxon>
        <taxon>Liliopsida</taxon>
        <taxon>Poales</taxon>
        <taxon>Poaceae</taxon>
        <taxon>BOP clade</taxon>
        <taxon>Oryzoideae</taxon>
        <taxon>Oryzeae</taxon>
        <taxon>Oryzinae</taxon>
        <taxon>Oryza</taxon>
    </lineage>
</organism>
<protein>
    <submittedName>
        <fullName evidence="1">Uncharacterized protein</fullName>
    </submittedName>
</protein>
<evidence type="ECO:0000313" key="1">
    <source>
        <dbReference type="EnsemblPlants" id="OMERI05G08500.2"/>
    </source>
</evidence>